<gene>
    <name evidence="1" type="ORF">COT96_01210</name>
</gene>
<reference evidence="2" key="1">
    <citation type="submission" date="2017-09" db="EMBL/GenBank/DDBJ databases">
        <title>Depth-based differentiation of microbial function through sediment-hosted aquifers and enrichment of novel symbionts in the deep terrestrial subsurface.</title>
        <authorList>
            <person name="Probst A.J."/>
            <person name="Ladd B."/>
            <person name="Jarett J.K."/>
            <person name="Geller-Mcgrath D.E."/>
            <person name="Sieber C.M.K."/>
            <person name="Emerson J.B."/>
            <person name="Anantharaman K."/>
            <person name="Thomas B.C."/>
            <person name="Malmstrom R."/>
            <person name="Stieglmeier M."/>
            <person name="Klingl A."/>
            <person name="Woyke T."/>
            <person name="Ryan C.M."/>
            <person name="Banfield J.F."/>
        </authorList>
    </citation>
    <scope>NUCLEOTIDE SEQUENCE [LARGE SCALE GENOMIC DNA]</scope>
</reference>
<dbReference type="Proteomes" id="UP000228964">
    <property type="component" value="Unassembled WGS sequence"/>
</dbReference>
<protein>
    <submittedName>
        <fullName evidence="1">Uncharacterized protein</fullName>
    </submittedName>
</protein>
<sequence length="92" mass="10222">MPKRGKAFLFFKRVFLKVIPVGMTKIKLGGKIMECSEHPGVKMVLAEMPKTWCDVGKYICPECEEEKRVKQAAGKTVGSQVVFSSRGGWGSK</sequence>
<comment type="caution">
    <text evidence="1">The sequence shown here is derived from an EMBL/GenBank/DDBJ whole genome shotgun (WGS) entry which is preliminary data.</text>
</comment>
<dbReference type="EMBL" id="PFAO01000026">
    <property type="protein sequence ID" value="PIT95438.1"/>
    <property type="molecule type" value="Genomic_DNA"/>
</dbReference>
<evidence type="ECO:0000313" key="2">
    <source>
        <dbReference type="Proteomes" id="UP000228964"/>
    </source>
</evidence>
<dbReference type="AlphaFoldDB" id="A0A2M6WRJ8"/>
<evidence type="ECO:0000313" key="1">
    <source>
        <dbReference type="EMBL" id="PIT95438.1"/>
    </source>
</evidence>
<accession>A0A2M6WRJ8</accession>
<organism evidence="1 2">
    <name type="scientific">Candidatus Falkowbacteria bacterium CG10_big_fil_rev_8_21_14_0_10_38_22</name>
    <dbReference type="NCBI Taxonomy" id="1974564"/>
    <lineage>
        <taxon>Bacteria</taxon>
        <taxon>Candidatus Falkowiibacteriota</taxon>
    </lineage>
</organism>
<proteinExistence type="predicted"/>
<name>A0A2M6WRJ8_9BACT</name>